<dbReference type="InterPro" id="IPR036390">
    <property type="entry name" value="WH_DNA-bd_sf"/>
</dbReference>
<dbReference type="GO" id="GO:0006950">
    <property type="term" value="P:response to stress"/>
    <property type="evidence" value="ECO:0007669"/>
    <property type="project" value="TreeGrafter"/>
</dbReference>
<evidence type="ECO:0000256" key="3">
    <source>
        <dbReference type="ARBA" id="ARBA00023163"/>
    </source>
</evidence>
<accession>A0A7V7TVU8</accession>
<dbReference type="InterPro" id="IPR036388">
    <property type="entry name" value="WH-like_DNA-bd_sf"/>
</dbReference>
<dbReference type="EMBL" id="VZDO01000013">
    <property type="protein sequence ID" value="KAB0678477.1"/>
    <property type="molecule type" value="Genomic_DNA"/>
</dbReference>
<keyword evidence="3" id="KW-0804">Transcription</keyword>
<dbReference type="GO" id="GO:0003700">
    <property type="term" value="F:DNA-binding transcription factor activity"/>
    <property type="evidence" value="ECO:0007669"/>
    <property type="project" value="InterPro"/>
</dbReference>
<keyword evidence="1" id="KW-0805">Transcription regulation</keyword>
<dbReference type="GO" id="GO:0003677">
    <property type="term" value="F:DNA binding"/>
    <property type="evidence" value="ECO:0007669"/>
    <property type="project" value="UniProtKB-KW"/>
</dbReference>
<dbReference type="PROSITE" id="PS50995">
    <property type="entry name" value="HTH_MARR_2"/>
    <property type="match status" value="1"/>
</dbReference>
<keyword evidence="2" id="KW-0238">DNA-binding</keyword>
<dbReference type="SUPFAM" id="SSF46785">
    <property type="entry name" value="Winged helix' DNA-binding domain"/>
    <property type="match status" value="1"/>
</dbReference>
<evidence type="ECO:0000313" key="6">
    <source>
        <dbReference type="Proteomes" id="UP000432089"/>
    </source>
</evidence>
<name>A0A7V7TVU8_9HYPH</name>
<dbReference type="PANTHER" id="PTHR33164:SF64">
    <property type="entry name" value="TRANSCRIPTIONAL REGULATOR SLYA"/>
    <property type="match status" value="1"/>
</dbReference>
<reference evidence="5 6" key="1">
    <citation type="submission" date="2019-09" db="EMBL/GenBank/DDBJ databases">
        <title>YIM 132180 draft genome.</title>
        <authorList>
            <person name="Zhang K."/>
        </authorList>
    </citation>
    <scope>NUCLEOTIDE SEQUENCE [LARGE SCALE GENOMIC DNA]</scope>
    <source>
        <strain evidence="5 6">YIM 132180</strain>
    </source>
</reference>
<dbReference type="RefSeq" id="WP_150971230.1">
    <property type="nucleotide sequence ID" value="NZ_VZDO01000013.1"/>
</dbReference>
<dbReference type="Proteomes" id="UP000432089">
    <property type="component" value="Unassembled WGS sequence"/>
</dbReference>
<evidence type="ECO:0000256" key="2">
    <source>
        <dbReference type="ARBA" id="ARBA00023125"/>
    </source>
</evidence>
<dbReference type="PROSITE" id="PS01117">
    <property type="entry name" value="HTH_MARR_1"/>
    <property type="match status" value="1"/>
</dbReference>
<evidence type="ECO:0000256" key="1">
    <source>
        <dbReference type="ARBA" id="ARBA00023015"/>
    </source>
</evidence>
<evidence type="ECO:0000259" key="4">
    <source>
        <dbReference type="PROSITE" id="PS50995"/>
    </source>
</evidence>
<dbReference type="PRINTS" id="PR00598">
    <property type="entry name" value="HTHMARR"/>
</dbReference>
<protein>
    <submittedName>
        <fullName evidence="5">MarR family transcriptional regulator</fullName>
    </submittedName>
</protein>
<dbReference type="InterPro" id="IPR023187">
    <property type="entry name" value="Tscrpt_reg_MarR-type_CS"/>
</dbReference>
<sequence>MILSQSVRFDVTSNLDRASRQWRRLAREIVEAHGISQACAMPLITIGRMGEGVRQGPLADEIGIEGPSLVRLLDQLAAAELVERRDDPSDRRAKTLWLTAKGRAVTRHIEDDLTRLRAAVLGGVPEADLQAVLRVYAALDAAVEATATTRTRAA</sequence>
<organism evidence="5 6">
    <name type="scientific">Plantimonas leprariae</name>
    <dbReference type="NCBI Taxonomy" id="2615207"/>
    <lineage>
        <taxon>Bacteria</taxon>
        <taxon>Pseudomonadati</taxon>
        <taxon>Pseudomonadota</taxon>
        <taxon>Alphaproteobacteria</taxon>
        <taxon>Hyphomicrobiales</taxon>
        <taxon>Aurantimonadaceae</taxon>
        <taxon>Plantimonas</taxon>
    </lineage>
</organism>
<feature type="domain" description="HTH marR-type" evidence="4">
    <location>
        <begin position="8"/>
        <end position="141"/>
    </location>
</feature>
<dbReference type="AlphaFoldDB" id="A0A7V7TVU8"/>
<dbReference type="InterPro" id="IPR039422">
    <property type="entry name" value="MarR/SlyA-like"/>
</dbReference>
<dbReference type="Pfam" id="PF12802">
    <property type="entry name" value="MarR_2"/>
    <property type="match status" value="1"/>
</dbReference>
<dbReference type="Gene3D" id="1.10.10.10">
    <property type="entry name" value="Winged helix-like DNA-binding domain superfamily/Winged helix DNA-binding domain"/>
    <property type="match status" value="1"/>
</dbReference>
<proteinExistence type="predicted"/>
<dbReference type="InterPro" id="IPR000835">
    <property type="entry name" value="HTH_MarR-typ"/>
</dbReference>
<evidence type="ECO:0000313" key="5">
    <source>
        <dbReference type="EMBL" id="KAB0678477.1"/>
    </source>
</evidence>
<keyword evidence="6" id="KW-1185">Reference proteome</keyword>
<dbReference type="SMART" id="SM00347">
    <property type="entry name" value="HTH_MARR"/>
    <property type="match status" value="1"/>
</dbReference>
<gene>
    <name evidence="5" type="ORF">F6X38_15715</name>
</gene>
<dbReference type="PANTHER" id="PTHR33164">
    <property type="entry name" value="TRANSCRIPTIONAL REGULATOR, MARR FAMILY"/>
    <property type="match status" value="1"/>
</dbReference>
<comment type="caution">
    <text evidence="5">The sequence shown here is derived from an EMBL/GenBank/DDBJ whole genome shotgun (WGS) entry which is preliminary data.</text>
</comment>